<dbReference type="EMBL" id="JADOTZ010000001">
    <property type="protein sequence ID" value="MBG6083678.1"/>
    <property type="molecule type" value="Genomic_DNA"/>
</dbReference>
<name>A0A931DB77_9MICC</name>
<evidence type="ECO:0000259" key="4">
    <source>
        <dbReference type="Pfam" id="PF01551"/>
    </source>
</evidence>
<dbReference type="InterPro" id="IPR050570">
    <property type="entry name" value="Cell_wall_metabolism_enzyme"/>
</dbReference>
<keyword evidence="6" id="KW-1185">Reference proteome</keyword>
<dbReference type="Pfam" id="PF01551">
    <property type="entry name" value="Peptidase_M23"/>
    <property type="match status" value="1"/>
</dbReference>
<dbReference type="PANTHER" id="PTHR21666:SF270">
    <property type="entry name" value="MUREIN HYDROLASE ACTIVATOR ENVC"/>
    <property type="match status" value="1"/>
</dbReference>
<sequence length="498" mass="53379">MAEQRSCTLSRAVLSGALAAVLAVGLGAAGATADEIDELKNQIQEQSDQKDQLDGKINGLETDLEFLDKDIQETAAKLQDYQSQLPGARQALAEAEGRVDIAAQEVATLTQRVSDAEQTRDDLTSELEQDQAKIDETRELIGQIATQAYKRGGVDNNLSLMLNAGEKGNLADGLDLAGQALRSQNAVLTELSQKAATERNAQVRLEAVEEEIRSLKAEAEDALDREQAARDEAAAKKQEVDGLIAGAEELSAELEAKRPEIQDQISAFEQEQEQVISDIAARQEQLKQEIAEQERREREEARRKAEEARKAREAAEQARADQAAQEEAERKEQEAERKEEEAREAEDKVSSQDSSVSSWGLQNPAAAGAYITSGFGWRPTPSGTIDYGGAGGYLHAGIDYGFGGACGRPIYAAASGEVWFAGWGGSSGNKVTVSHGVINGNALATNYHHMSGFAVSNGQSVSRGQVIGYVGTTGNSTGCHLHFETILNGQAVNPLGLL</sequence>
<feature type="chain" id="PRO_5036858718" evidence="3">
    <location>
        <begin position="34"/>
        <end position="498"/>
    </location>
</feature>
<keyword evidence="1" id="KW-0175">Coiled coil</keyword>
<accession>A0A931DB77</accession>
<feature type="signal peptide" evidence="3">
    <location>
        <begin position="1"/>
        <end position="33"/>
    </location>
</feature>
<dbReference type="Gene3D" id="2.70.70.10">
    <property type="entry name" value="Glucose Permease (Domain IIA)"/>
    <property type="match status" value="1"/>
</dbReference>
<feature type="domain" description="M23ase beta-sheet core" evidence="4">
    <location>
        <begin position="395"/>
        <end position="494"/>
    </location>
</feature>
<feature type="compositionally biased region" description="Basic and acidic residues" evidence="2">
    <location>
        <begin position="290"/>
        <end position="319"/>
    </location>
</feature>
<gene>
    <name evidence="5" type="ORF">IW252_000445</name>
</gene>
<dbReference type="Proteomes" id="UP000625033">
    <property type="component" value="Unassembled WGS sequence"/>
</dbReference>
<dbReference type="RefSeq" id="WP_196835093.1">
    <property type="nucleotide sequence ID" value="NZ_JADOTZ010000001.1"/>
</dbReference>
<dbReference type="CDD" id="cd12797">
    <property type="entry name" value="M23_peptidase"/>
    <property type="match status" value="1"/>
</dbReference>
<evidence type="ECO:0000313" key="6">
    <source>
        <dbReference type="Proteomes" id="UP000625033"/>
    </source>
</evidence>
<feature type="region of interest" description="Disordered" evidence="2">
    <location>
        <begin position="290"/>
        <end position="359"/>
    </location>
</feature>
<feature type="compositionally biased region" description="Basic and acidic residues" evidence="2">
    <location>
        <begin position="327"/>
        <end position="350"/>
    </location>
</feature>
<keyword evidence="5" id="KW-0378">Hydrolase</keyword>
<comment type="caution">
    <text evidence="5">The sequence shown here is derived from an EMBL/GenBank/DDBJ whole genome shotgun (WGS) entry which is preliminary data.</text>
</comment>
<evidence type="ECO:0000313" key="5">
    <source>
        <dbReference type="EMBL" id="MBG6083678.1"/>
    </source>
</evidence>
<dbReference type="AlphaFoldDB" id="A0A931DB77"/>
<proteinExistence type="predicted"/>
<dbReference type="SUPFAM" id="SSF51261">
    <property type="entry name" value="Duplicated hybrid motif"/>
    <property type="match status" value="1"/>
</dbReference>
<dbReference type="InterPro" id="IPR011055">
    <property type="entry name" value="Dup_hybrid_motif"/>
</dbReference>
<keyword evidence="3" id="KW-0732">Signal</keyword>
<dbReference type="InterPro" id="IPR016047">
    <property type="entry name" value="M23ase_b-sheet_dom"/>
</dbReference>
<dbReference type="PANTHER" id="PTHR21666">
    <property type="entry name" value="PEPTIDASE-RELATED"/>
    <property type="match status" value="1"/>
</dbReference>
<reference evidence="5" key="1">
    <citation type="submission" date="2020-11" db="EMBL/GenBank/DDBJ databases">
        <title>Sequencing the genomes of 1000 actinobacteria strains.</title>
        <authorList>
            <person name="Klenk H.-P."/>
        </authorList>
    </citation>
    <scope>NUCLEOTIDE SEQUENCE</scope>
    <source>
        <strain evidence="5">DSM 26152</strain>
    </source>
</reference>
<dbReference type="Gene3D" id="1.20.5.340">
    <property type="match status" value="1"/>
</dbReference>
<organism evidence="5 6">
    <name type="scientific">Zhihengliuella flava</name>
    <dbReference type="NCBI Taxonomy" id="1285193"/>
    <lineage>
        <taxon>Bacteria</taxon>
        <taxon>Bacillati</taxon>
        <taxon>Actinomycetota</taxon>
        <taxon>Actinomycetes</taxon>
        <taxon>Micrococcales</taxon>
        <taxon>Micrococcaceae</taxon>
        <taxon>Zhihengliuella</taxon>
    </lineage>
</organism>
<dbReference type="SUPFAM" id="SSF57997">
    <property type="entry name" value="Tropomyosin"/>
    <property type="match status" value="1"/>
</dbReference>
<evidence type="ECO:0000256" key="1">
    <source>
        <dbReference type="SAM" id="Coils"/>
    </source>
</evidence>
<protein>
    <submittedName>
        <fullName evidence="5">Murein DD-endopeptidase MepM/ murein hydrolase activator NlpD</fullName>
    </submittedName>
</protein>
<evidence type="ECO:0000256" key="2">
    <source>
        <dbReference type="SAM" id="MobiDB-lite"/>
    </source>
</evidence>
<dbReference type="GO" id="GO:0004222">
    <property type="term" value="F:metalloendopeptidase activity"/>
    <property type="evidence" value="ECO:0007669"/>
    <property type="project" value="TreeGrafter"/>
</dbReference>
<feature type="coiled-coil region" evidence="1">
    <location>
        <begin position="29"/>
        <end position="140"/>
    </location>
</feature>
<evidence type="ECO:0000256" key="3">
    <source>
        <dbReference type="SAM" id="SignalP"/>
    </source>
</evidence>